<proteinExistence type="inferred from homology"/>
<organism evidence="4 5">
    <name type="scientific">Symbiodinium microadriaticum</name>
    <name type="common">Dinoflagellate</name>
    <name type="synonym">Zooxanthella microadriatica</name>
    <dbReference type="NCBI Taxonomy" id="2951"/>
    <lineage>
        <taxon>Eukaryota</taxon>
        <taxon>Sar</taxon>
        <taxon>Alveolata</taxon>
        <taxon>Dinophyceae</taxon>
        <taxon>Suessiales</taxon>
        <taxon>Symbiodiniaceae</taxon>
        <taxon>Symbiodinium</taxon>
    </lineage>
</organism>
<dbReference type="OrthoDB" id="430082at2759"/>
<dbReference type="SUPFAM" id="SSF49785">
    <property type="entry name" value="Galactose-binding domain-like"/>
    <property type="match status" value="1"/>
</dbReference>
<comment type="caution">
    <text evidence="4">The sequence shown here is derived from an EMBL/GenBank/DDBJ whole genome shotgun (WGS) entry which is preliminary data.</text>
</comment>
<dbReference type="GO" id="GO:0051082">
    <property type="term" value="F:unfolded protein binding"/>
    <property type="evidence" value="ECO:0007669"/>
    <property type="project" value="TreeGrafter"/>
</dbReference>
<dbReference type="EMBL" id="LSRX01000521">
    <property type="protein sequence ID" value="OLP94952.1"/>
    <property type="molecule type" value="Genomic_DNA"/>
</dbReference>
<dbReference type="InterPro" id="IPR013857">
    <property type="entry name" value="NADH-UbQ_OxRdtase-assoc_prot30"/>
</dbReference>
<dbReference type="InterPro" id="IPR008979">
    <property type="entry name" value="Galactose-bd-like_sf"/>
</dbReference>
<evidence type="ECO:0000256" key="1">
    <source>
        <dbReference type="ARBA" id="ARBA00007884"/>
    </source>
</evidence>
<dbReference type="AlphaFoldDB" id="A0A1Q9DID1"/>
<evidence type="ECO:0000313" key="5">
    <source>
        <dbReference type="Proteomes" id="UP000186817"/>
    </source>
</evidence>
<dbReference type="Proteomes" id="UP000186817">
    <property type="component" value="Unassembled WGS sequence"/>
</dbReference>
<sequence>MVSHRNRSSCAAAGLVLLLVASLGHEAFVSLALRGSRSTARTTALAGEGEAQRPPWDAFRALRTAAFFGALPNPLGIFERTGDSRSLSPNQVLWSEENPLDLVWGTLDDVVMGGASESALQGTTWTGTIITEGGGFAGIRTQPFKPAFDVSGCSGLRVRVKGGDGQRFKLIIRDSYDWNGIAWSYEFDTQSLIPSLDGIVEANAPFKDFVPTLFARTVPGQTFNTKQLTAVQLTLSKFSYDGALNPNFRAGGFSLQVESIATF</sequence>
<evidence type="ECO:0000256" key="2">
    <source>
        <dbReference type="SAM" id="SignalP"/>
    </source>
</evidence>
<accession>A0A1Q9DID1</accession>
<reference evidence="4 5" key="1">
    <citation type="submission" date="2016-02" db="EMBL/GenBank/DDBJ databases">
        <title>Genome analysis of coral dinoflagellate symbionts highlights evolutionary adaptations to a symbiotic lifestyle.</title>
        <authorList>
            <person name="Aranda M."/>
            <person name="Li Y."/>
            <person name="Liew Y.J."/>
            <person name="Baumgarten S."/>
            <person name="Simakov O."/>
            <person name="Wilson M."/>
            <person name="Piel J."/>
            <person name="Ashoor H."/>
            <person name="Bougouffa S."/>
            <person name="Bajic V.B."/>
            <person name="Ryu T."/>
            <person name="Ravasi T."/>
            <person name="Bayer T."/>
            <person name="Micklem G."/>
            <person name="Kim H."/>
            <person name="Bhak J."/>
            <person name="Lajeunesse T.C."/>
            <person name="Voolstra C.R."/>
        </authorList>
    </citation>
    <scope>NUCLEOTIDE SEQUENCE [LARGE SCALE GENOMIC DNA]</scope>
    <source>
        <strain evidence="4 5">CCMP2467</strain>
    </source>
</reference>
<name>A0A1Q9DID1_SYMMI</name>
<dbReference type="Pfam" id="PF08547">
    <property type="entry name" value="CIA30"/>
    <property type="match status" value="1"/>
</dbReference>
<keyword evidence="5" id="KW-1185">Reference proteome</keyword>
<dbReference type="InterPro" id="IPR039131">
    <property type="entry name" value="NDUFAF1"/>
</dbReference>
<comment type="similarity">
    <text evidence="1">Belongs to the CIA30 family.</text>
</comment>
<dbReference type="OMA" id="FKFAVAC"/>
<dbReference type="PANTHER" id="PTHR13194:SF19">
    <property type="entry name" value="NAD(P)-BINDING ROSSMANN-FOLD SUPERFAMILY PROTEIN"/>
    <property type="match status" value="1"/>
</dbReference>
<feature type="signal peptide" evidence="2">
    <location>
        <begin position="1"/>
        <end position="24"/>
    </location>
</feature>
<feature type="chain" id="PRO_5012322133" description="NADH:ubiquinone oxidoreductase intermediate-associated protein 30 domain-containing protein" evidence="2">
    <location>
        <begin position="25"/>
        <end position="263"/>
    </location>
</feature>
<feature type="domain" description="NADH:ubiquinone oxidoreductase intermediate-associated protein 30" evidence="3">
    <location>
        <begin position="104"/>
        <end position="257"/>
    </location>
</feature>
<gene>
    <name evidence="4" type="ORF">AK812_SmicGene22978</name>
</gene>
<evidence type="ECO:0000313" key="4">
    <source>
        <dbReference type="EMBL" id="OLP94952.1"/>
    </source>
</evidence>
<dbReference type="PANTHER" id="PTHR13194">
    <property type="entry name" value="COMPLEX I INTERMEDIATE-ASSOCIATED PROTEIN 30"/>
    <property type="match status" value="1"/>
</dbReference>
<dbReference type="GO" id="GO:0010257">
    <property type="term" value="P:NADH dehydrogenase complex assembly"/>
    <property type="evidence" value="ECO:0007669"/>
    <property type="project" value="TreeGrafter"/>
</dbReference>
<protein>
    <recommendedName>
        <fullName evidence="3">NADH:ubiquinone oxidoreductase intermediate-associated protein 30 domain-containing protein</fullName>
    </recommendedName>
</protein>
<evidence type="ECO:0000259" key="3">
    <source>
        <dbReference type="Pfam" id="PF08547"/>
    </source>
</evidence>
<keyword evidence="2" id="KW-0732">Signal</keyword>